<keyword evidence="7" id="KW-1185">Reference proteome</keyword>
<dbReference type="InterPro" id="IPR047923">
    <property type="entry name" value="ArpA-like"/>
</dbReference>
<dbReference type="InterPro" id="IPR050109">
    <property type="entry name" value="HTH-type_TetR-like_transc_reg"/>
</dbReference>
<dbReference type="InterPro" id="IPR001647">
    <property type="entry name" value="HTH_TetR"/>
</dbReference>
<dbReference type="InterPro" id="IPR036271">
    <property type="entry name" value="Tet_transcr_reg_TetR-rel_C_sf"/>
</dbReference>
<dbReference type="Pfam" id="PF00440">
    <property type="entry name" value="TetR_N"/>
    <property type="match status" value="1"/>
</dbReference>
<proteinExistence type="predicted"/>
<keyword evidence="3" id="KW-0804">Transcription</keyword>
<evidence type="ECO:0000313" key="6">
    <source>
        <dbReference type="EMBL" id="MFI0576922.1"/>
    </source>
</evidence>
<accession>A0ABW7S9F1</accession>
<gene>
    <name evidence="6" type="ORF">ACH3YB_35430</name>
</gene>
<dbReference type="PROSITE" id="PS01081">
    <property type="entry name" value="HTH_TETR_1"/>
    <property type="match status" value="1"/>
</dbReference>
<evidence type="ECO:0000256" key="2">
    <source>
        <dbReference type="ARBA" id="ARBA00023125"/>
    </source>
</evidence>
<reference evidence="6 7" key="1">
    <citation type="submission" date="2024-10" db="EMBL/GenBank/DDBJ databases">
        <authorList>
            <person name="Wannawong T."/>
            <person name="Kuncharoen N."/>
            <person name="Mhuantong W."/>
        </authorList>
    </citation>
    <scope>NUCLEOTIDE SEQUENCE [LARGE SCALE GENOMIC DNA]</scope>
    <source>
        <strain evidence="6 7">CALK1-4</strain>
    </source>
</reference>
<feature type="DNA-binding region" description="H-T-H motif" evidence="4">
    <location>
        <begin position="33"/>
        <end position="52"/>
    </location>
</feature>
<feature type="domain" description="HTH tetR-type" evidence="5">
    <location>
        <begin position="10"/>
        <end position="70"/>
    </location>
</feature>
<evidence type="ECO:0000259" key="5">
    <source>
        <dbReference type="PROSITE" id="PS50977"/>
    </source>
</evidence>
<organism evidence="6 7">
    <name type="scientific">Streptomyces tendae</name>
    <dbReference type="NCBI Taxonomy" id="1932"/>
    <lineage>
        <taxon>Bacteria</taxon>
        <taxon>Bacillati</taxon>
        <taxon>Actinomycetota</taxon>
        <taxon>Actinomycetes</taxon>
        <taxon>Kitasatosporales</taxon>
        <taxon>Streptomycetaceae</taxon>
        <taxon>Streptomyces</taxon>
    </lineage>
</organism>
<evidence type="ECO:0000256" key="4">
    <source>
        <dbReference type="PROSITE-ProRule" id="PRU00335"/>
    </source>
</evidence>
<dbReference type="Proteomes" id="UP001610810">
    <property type="component" value="Unassembled WGS sequence"/>
</dbReference>
<keyword evidence="2 4" id="KW-0238">DNA-binding</keyword>
<name>A0ABW7S9F1_STRTE</name>
<dbReference type="InterPro" id="IPR009057">
    <property type="entry name" value="Homeodomain-like_sf"/>
</dbReference>
<dbReference type="SUPFAM" id="SSF48498">
    <property type="entry name" value="Tetracyclin repressor-like, C-terminal domain"/>
    <property type="match status" value="1"/>
</dbReference>
<protein>
    <submittedName>
        <fullName evidence="6">ScbR family autoregulator-binding transcription factor</fullName>
    </submittedName>
</protein>
<sequence>MPMTQQERAVRTRRDLISSAADVFNLRGFALSSLMEISSRAGVSYGALHFHFKNKRMLGEEVERVAFQLLHEIIERGQLRDHPAPLQLLVDTSHRLAQRVAEDSVLRAGFRLGSDATWDGRIDLRQEWCNWVESVLRRSREQGCLASDVVLEDAASAITAAIVGFEVLGRAEGNTDGAWCSRHATTRFWDLILPRLTSGMAVVDFDTAGGQVKAAAAQS</sequence>
<dbReference type="PANTHER" id="PTHR30055:SF234">
    <property type="entry name" value="HTH-TYPE TRANSCRIPTIONAL REGULATOR BETI"/>
    <property type="match status" value="1"/>
</dbReference>
<dbReference type="Gene3D" id="1.10.357.10">
    <property type="entry name" value="Tetracycline Repressor, domain 2"/>
    <property type="match status" value="1"/>
</dbReference>
<evidence type="ECO:0000313" key="7">
    <source>
        <dbReference type="Proteomes" id="UP001610810"/>
    </source>
</evidence>
<dbReference type="PANTHER" id="PTHR30055">
    <property type="entry name" value="HTH-TYPE TRANSCRIPTIONAL REGULATOR RUTR"/>
    <property type="match status" value="1"/>
</dbReference>
<dbReference type="EMBL" id="JBIQWK010000015">
    <property type="protein sequence ID" value="MFI0576922.1"/>
    <property type="molecule type" value="Genomic_DNA"/>
</dbReference>
<evidence type="ECO:0000256" key="1">
    <source>
        <dbReference type="ARBA" id="ARBA00023015"/>
    </source>
</evidence>
<dbReference type="NCBIfam" id="NF041196">
    <property type="entry name" value="ScbR_bind_reg"/>
    <property type="match status" value="1"/>
</dbReference>
<dbReference type="PROSITE" id="PS50977">
    <property type="entry name" value="HTH_TETR_2"/>
    <property type="match status" value="1"/>
</dbReference>
<dbReference type="PRINTS" id="PR00455">
    <property type="entry name" value="HTHTETR"/>
</dbReference>
<dbReference type="SUPFAM" id="SSF46689">
    <property type="entry name" value="Homeodomain-like"/>
    <property type="match status" value="1"/>
</dbReference>
<dbReference type="RefSeq" id="WP_229892292.1">
    <property type="nucleotide sequence ID" value="NZ_BMUY01000007.1"/>
</dbReference>
<keyword evidence="1" id="KW-0805">Transcription regulation</keyword>
<evidence type="ECO:0000256" key="3">
    <source>
        <dbReference type="ARBA" id="ARBA00023163"/>
    </source>
</evidence>
<dbReference type="GeneID" id="91299122"/>
<dbReference type="InterPro" id="IPR023772">
    <property type="entry name" value="DNA-bd_HTH_TetR-type_CS"/>
</dbReference>
<comment type="caution">
    <text evidence="6">The sequence shown here is derived from an EMBL/GenBank/DDBJ whole genome shotgun (WGS) entry which is preliminary data.</text>
</comment>